<dbReference type="AlphaFoldDB" id="A0A1G6Z045"/>
<evidence type="ECO:0000256" key="7">
    <source>
        <dbReference type="SAM" id="Phobius"/>
    </source>
</evidence>
<accession>A0A1G6Z045</accession>
<evidence type="ECO:0000256" key="2">
    <source>
        <dbReference type="ARBA" id="ARBA00008017"/>
    </source>
</evidence>
<feature type="domain" description="Mechanosensitive ion channel MscS" evidence="8">
    <location>
        <begin position="168"/>
        <end position="232"/>
    </location>
</feature>
<feature type="transmembrane region" description="Helical" evidence="7">
    <location>
        <begin position="151"/>
        <end position="169"/>
    </location>
</feature>
<comment type="similarity">
    <text evidence="2">Belongs to the MscS (TC 1.A.23) family.</text>
</comment>
<evidence type="ECO:0000256" key="3">
    <source>
        <dbReference type="ARBA" id="ARBA00022475"/>
    </source>
</evidence>
<dbReference type="InterPro" id="IPR010920">
    <property type="entry name" value="LSM_dom_sf"/>
</dbReference>
<feature type="transmembrane region" description="Helical" evidence="7">
    <location>
        <begin position="126"/>
        <end position="145"/>
    </location>
</feature>
<dbReference type="EMBL" id="FNAF01000011">
    <property type="protein sequence ID" value="SDD95255.1"/>
    <property type="molecule type" value="Genomic_DNA"/>
</dbReference>
<gene>
    <name evidence="9" type="ORF">SAMN04489866_11121</name>
</gene>
<keyword evidence="5 7" id="KW-1133">Transmembrane helix</keyword>
<dbReference type="InterPro" id="IPR011014">
    <property type="entry name" value="MscS_channel_TM-2"/>
</dbReference>
<dbReference type="InterPro" id="IPR045276">
    <property type="entry name" value="YbiO_bact"/>
</dbReference>
<dbReference type="SUPFAM" id="SSF82689">
    <property type="entry name" value="Mechanosensitive channel protein MscS (YggB), C-terminal domain"/>
    <property type="match status" value="1"/>
</dbReference>
<keyword evidence="10" id="KW-1185">Reference proteome</keyword>
<keyword evidence="3" id="KW-1003">Cell membrane</keyword>
<name>A0A1G6Z045_PEPNI</name>
<dbReference type="RefSeq" id="WP_091792171.1">
    <property type="nucleotide sequence ID" value="NZ_FNAF01000011.1"/>
</dbReference>
<dbReference type="Gene3D" id="3.30.70.100">
    <property type="match status" value="1"/>
</dbReference>
<dbReference type="OrthoDB" id="9809206at2"/>
<keyword evidence="6 7" id="KW-0472">Membrane</keyword>
<dbReference type="Pfam" id="PF00924">
    <property type="entry name" value="MS_channel_2nd"/>
    <property type="match status" value="1"/>
</dbReference>
<comment type="subcellular location">
    <subcellularLocation>
        <location evidence="1">Cell membrane</location>
        <topology evidence="1">Multi-pass membrane protein</topology>
    </subcellularLocation>
</comment>
<dbReference type="STRING" id="2741.SAMN04489866_11121"/>
<sequence>MQTILRKLYLMVLALSIAGMAGGGKPLWAADDSEVEDATEVAKEAASAGADAAKDQLGLIAHFFTPDRLSLYLLNGIRILVLLVIVGLIWRVGGFLIRRLLRNKQRAASAAGGVQLSTAGHLIESVFNYFMLFIALMGVLGIIGVDIRGMVAGAGIAGVLIAFVSQSIIKDWVSGLFTLIERHYDVGDWVKLADFEGEVLSVGMRSTTIRTAYGETVFIPNGMVDAVVNYSKYPSVVLFDIPLPYECDNLTARQALAEACDRFNNEAEPGEDLYSPADLLGVNAFEASAVMWRISFTSTYLAHWVHTRQLRAILKEILDDRGIGIPYDQLVIHQEPAGPPEESSPDAVD</sequence>
<dbReference type="PANTHER" id="PTHR30460">
    <property type="entry name" value="MODERATE CONDUCTANCE MECHANOSENSITIVE CHANNEL YBIO"/>
    <property type="match status" value="1"/>
</dbReference>
<dbReference type="SUPFAM" id="SSF82861">
    <property type="entry name" value="Mechanosensitive channel protein MscS (YggB), transmembrane region"/>
    <property type="match status" value="1"/>
</dbReference>
<dbReference type="GO" id="GO:0005886">
    <property type="term" value="C:plasma membrane"/>
    <property type="evidence" value="ECO:0007669"/>
    <property type="project" value="UniProtKB-SubCell"/>
</dbReference>
<dbReference type="Proteomes" id="UP000198995">
    <property type="component" value="Unassembled WGS sequence"/>
</dbReference>
<protein>
    <submittedName>
        <fullName evidence="9">Small conductance mechanosensitive channel</fullName>
    </submittedName>
</protein>
<dbReference type="PANTHER" id="PTHR30460:SF0">
    <property type="entry name" value="MODERATE CONDUCTANCE MECHANOSENSITIVE CHANNEL YBIO"/>
    <property type="match status" value="1"/>
</dbReference>
<evidence type="ECO:0000256" key="1">
    <source>
        <dbReference type="ARBA" id="ARBA00004651"/>
    </source>
</evidence>
<evidence type="ECO:0000313" key="10">
    <source>
        <dbReference type="Proteomes" id="UP000198995"/>
    </source>
</evidence>
<dbReference type="SUPFAM" id="SSF50182">
    <property type="entry name" value="Sm-like ribonucleoproteins"/>
    <property type="match status" value="1"/>
</dbReference>
<organism evidence="9 10">
    <name type="scientific">Peptococcus niger</name>
    <dbReference type="NCBI Taxonomy" id="2741"/>
    <lineage>
        <taxon>Bacteria</taxon>
        <taxon>Bacillati</taxon>
        <taxon>Bacillota</taxon>
        <taxon>Clostridia</taxon>
        <taxon>Eubacteriales</taxon>
        <taxon>Peptococcaceae</taxon>
        <taxon>Peptococcus</taxon>
    </lineage>
</organism>
<dbReference type="Gene3D" id="1.10.287.1260">
    <property type="match status" value="1"/>
</dbReference>
<evidence type="ECO:0000256" key="5">
    <source>
        <dbReference type="ARBA" id="ARBA00022989"/>
    </source>
</evidence>
<dbReference type="InterPro" id="IPR023408">
    <property type="entry name" value="MscS_beta-dom_sf"/>
</dbReference>
<keyword evidence="4 7" id="KW-0812">Transmembrane</keyword>
<feature type="transmembrane region" description="Helical" evidence="7">
    <location>
        <begin position="77"/>
        <end position="97"/>
    </location>
</feature>
<proteinExistence type="inferred from homology"/>
<evidence type="ECO:0000256" key="6">
    <source>
        <dbReference type="ARBA" id="ARBA00023136"/>
    </source>
</evidence>
<evidence type="ECO:0000259" key="8">
    <source>
        <dbReference type="Pfam" id="PF00924"/>
    </source>
</evidence>
<reference evidence="9 10" key="1">
    <citation type="submission" date="2016-10" db="EMBL/GenBank/DDBJ databases">
        <authorList>
            <person name="de Groot N.N."/>
        </authorList>
    </citation>
    <scope>NUCLEOTIDE SEQUENCE [LARGE SCALE GENOMIC DNA]</scope>
    <source>
        <strain evidence="9 10">DSM 20475</strain>
    </source>
</reference>
<dbReference type="Gene3D" id="2.30.30.60">
    <property type="match status" value="1"/>
</dbReference>
<dbReference type="GO" id="GO:0008381">
    <property type="term" value="F:mechanosensitive monoatomic ion channel activity"/>
    <property type="evidence" value="ECO:0007669"/>
    <property type="project" value="InterPro"/>
</dbReference>
<evidence type="ECO:0000313" key="9">
    <source>
        <dbReference type="EMBL" id="SDD95255.1"/>
    </source>
</evidence>
<evidence type="ECO:0000256" key="4">
    <source>
        <dbReference type="ARBA" id="ARBA00022692"/>
    </source>
</evidence>
<dbReference type="InterPro" id="IPR011066">
    <property type="entry name" value="MscS_channel_C_sf"/>
</dbReference>
<dbReference type="InterPro" id="IPR006685">
    <property type="entry name" value="MscS_channel_2nd"/>
</dbReference>